<dbReference type="SUPFAM" id="SSF53850">
    <property type="entry name" value="Periplasmic binding protein-like II"/>
    <property type="match status" value="1"/>
</dbReference>
<name>A0ABN1N729_9PSEU</name>
<evidence type="ECO:0000256" key="1">
    <source>
        <dbReference type="ARBA" id="ARBA00004418"/>
    </source>
</evidence>
<dbReference type="Proteomes" id="UP001499967">
    <property type="component" value="Unassembled WGS sequence"/>
</dbReference>
<keyword evidence="3 5" id="KW-0732">Signal</keyword>
<dbReference type="PANTHER" id="PTHR30006">
    <property type="entry name" value="THIAMINE-BINDING PERIPLASMIC PROTEIN-RELATED"/>
    <property type="match status" value="1"/>
</dbReference>
<comment type="subcellular location">
    <subcellularLocation>
        <location evidence="1">Periplasm</location>
    </subcellularLocation>
</comment>
<evidence type="ECO:0000256" key="5">
    <source>
        <dbReference type="SAM" id="SignalP"/>
    </source>
</evidence>
<dbReference type="EMBL" id="BAAAHP010000163">
    <property type="protein sequence ID" value="GAA0895718.1"/>
    <property type="molecule type" value="Genomic_DNA"/>
</dbReference>
<dbReference type="Pfam" id="PF13416">
    <property type="entry name" value="SBP_bac_8"/>
    <property type="match status" value="1"/>
</dbReference>
<comment type="caution">
    <text evidence="6">The sequence shown here is derived from an EMBL/GenBank/DDBJ whole genome shotgun (WGS) entry which is preliminary data.</text>
</comment>
<proteinExistence type="predicted"/>
<protein>
    <submittedName>
        <fullName evidence="6">ABC transporter substrate-binding protein</fullName>
    </submittedName>
</protein>
<keyword evidence="2" id="KW-0813">Transport</keyword>
<dbReference type="InterPro" id="IPR006059">
    <property type="entry name" value="SBP"/>
</dbReference>
<evidence type="ECO:0000256" key="3">
    <source>
        <dbReference type="ARBA" id="ARBA00022729"/>
    </source>
</evidence>
<dbReference type="CDD" id="cd13589">
    <property type="entry name" value="PBP2_polyamine_RpCGA009"/>
    <property type="match status" value="1"/>
</dbReference>
<dbReference type="PANTHER" id="PTHR30006:SF3">
    <property type="entry name" value="THIAMINE-BINDING PERIPLASMIC PROTEIN"/>
    <property type="match status" value="1"/>
</dbReference>
<evidence type="ECO:0000313" key="7">
    <source>
        <dbReference type="Proteomes" id="UP001499967"/>
    </source>
</evidence>
<gene>
    <name evidence="6" type="ORF">GCM10009559_52440</name>
</gene>
<evidence type="ECO:0000256" key="4">
    <source>
        <dbReference type="ARBA" id="ARBA00022764"/>
    </source>
</evidence>
<keyword evidence="7" id="KW-1185">Reference proteome</keyword>
<dbReference type="Gene3D" id="3.40.190.10">
    <property type="entry name" value="Periplasmic binding protein-like II"/>
    <property type="match status" value="2"/>
</dbReference>
<evidence type="ECO:0000313" key="6">
    <source>
        <dbReference type="EMBL" id="GAA0895718.1"/>
    </source>
</evidence>
<sequence>MGRKGMIAAAYACTALLAAAACGGGSAPGSLTLMSGGGVYQDALDAAFARPFEQETGVVVHDDPTLNYAKIKTMVEAGSANVDVIPAEGYWAAQNCGTLLEPIDRTVVDLSGIDPELIESECSAPLLTYTSTIYYNNTRFPEGTGPTGCADFFDVARFPGKRAASSSAMPNPLVECALIADGVPREQLYPLDVDRAFRKIETIKPDLVFWNSGSESSQFMLAGEVDMILAWNGRAYAAIEEQNAAFSPAYGEAFLHYDTMVVPKGVADPAAAMRFVAFTMDPARQAKLTTLIPYEPSKPGAPLVDLPPGLQEFLPSTNPKVAEGVIVQNQRWWAENGEQVTARWQQTFNG</sequence>
<keyword evidence="4" id="KW-0574">Periplasm</keyword>
<feature type="signal peptide" evidence="5">
    <location>
        <begin position="1"/>
        <end position="20"/>
    </location>
</feature>
<feature type="chain" id="PRO_5046888298" evidence="5">
    <location>
        <begin position="21"/>
        <end position="350"/>
    </location>
</feature>
<accession>A0ABN1N729</accession>
<reference evidence="6 7" key="1">
    <citation type="journal article" date="2019" name="Int. J. Syst. Evol. Microbiol.">
        <title>The Global Catalogue of Microorganisms (GCM) 10K type strain sequencing project: providing services to taxonomists for standard genome sequencing and annotation.</title>
        <authorList>
            <consortium name="The Broad Institute Genomics Platform"/>
            <consortium name="The Broad Institute Genome Sequencing Center for Infectious Disease"/>
            <person name="Wu L."/>
            <person name="Ma J."/>
        </authorList>
    </citation>
    <scope>NUCLEOTIDE SEQUENCE [LARGE SCALE GENOMIC DNA]</scope>
    <source>
        <strain evidence="6 7">JCM 11117</strain>
    </source>
</reference>
<dbReference type="PROSITE" id="PS51257">
    <property type="entry name" value="PROKAR_LIPOPROTEIN"/>
    <property type="match status" value="1"/>
</dbReference>
<evidence type="ECO:0000256" key="2">
    <source>
        <dbReference type="ARBA" id="ARBA00022448"/>
    </source>
</evidence>
<organism evidence="6 7">
    <name type="scientific">Pseudonocardia zijingensis</name>
    <dbReference type="NCBI Taxonomy" id="153376"/>
    <lineage>
        <taxon>Bacteria</taxon>
        <taxon>Bacillati</taxon>
        <taxon>Actinomycetota</taxon>
        <taxon>Actinomycetes</taxon>
        <taxon>Pseudonocardiales</taxon>
        <taxon>Pseudonocardiaceae</taxon>
        <taxon>Pseudonocardia</taxon>
    </lineage>
</organism>
<dbReference type="RefSeq" id="WP_343944241.1">
    <property type="nucleotide sequence ID" value="NZ_BAAAHP010000163.1"/>
</dbReference>